<name>A0ABU0ILU7_9CAUL</name>
<dbReference type="EMBL" id="JAUSVS010000001">
    <property type="protein sequence ID" value="MDQ0462346.1"/>
    <property type="molecule type" value="Genomic_DNA"/>
</dbReference>
<dbReference type="RefSeq" id="WP_307344580.1">
    <property type="nucleotide sequence ID" value="NZ_JAUSVS010000001.1"/>
</dbReference>
<gene>
    <name evidence="1" type="ORF">QO010_000094</name>
</gene>
<evidence type="ECO:0000313" key="1">
    <source>
        <dbReference type="EMBL" id="MDQ0462346.1"/>
    </source>
</evidence>
<keyword evidence="2" id="KW-1185">Reference proteome</keyword>
<proteinExistence type="predicted"/>
<sequence length="337" mass="36621">MAETERANDADLTVDDGRLAARIAQIRGEQLERVRRRLGTAIPTHVVSEETLTAIAHDVREAELLRVLNDPAYPGVARTLAELGSGGGGGLIDKALRDVTRLVGAMWALYLDATPGGLTHSRLTALWEASHTGGRTHAYALLAWLQFLAYIEPAGEAPDDGRARLYRPTERMRSAFRAYFTAQLRAIAPLRPEAAQVADRIGDPQVFARFVALTGEGLLAATLLLRPQQPPPFNLISRRRSGLVMLWTLLLSAPQAGVWPPAGAFPVSVNDLARRSGVSRMHLQRLLDDTVRAGMLARGQDGTVRVRSGLRREVNSFLALLVVCLANTARVAAADRP</sequence>
<evidence type="ECO:0000313" key="2">
    <source>
        <dbReference type="Proteomes" id="UP001228905"/>
    </source>
</evidence>
<reference evidence="1 2" key="1">
    <citation type="submission" date="2023-07" db="EMBL/GenBank/DDBJ databases">
        <title>Genomic Encyclopedia of Type Strains, Phase IV (KMG-IV): sequencing the most valuable type-strain genomes for metagenomic binning, comparative biology and taxonomic classification.</title>
        <authorList>
            <person name="Goeker M."/>
        </authorList>
    </citation>
    <scope>NUCLEOTIDE SEQUENCE [LARGE SCALE GENOMIC DNA]</scope>
    <source>
        <strain evidence="1 2">DSM 18695</strain>
    </source>
</reference>
<dbReference type="Proteomes" id="UP001228905">
    <property type="component" value="Unassembled WGS sequence"/>
</dbReference>
<accession>A0ABU0ILU7</accession>
<organism evidence="1 2">
    <name type="scientific">Caulobacter ginsengisoli</name>
    <dbReference type="NCBI Taxonomy" id="400775"/>
    <lineage>
        <taxon>Bacteria</taxon>
        <taxon>Pseudomonadati</taxon>
        <taxon>Pseudomonadota</taxon>
        <taxon>Alphaproteobacteria</taxon>
        <taxon>Caulobacterales</taxon>
        <taxon>Caulobacteraceae</taxon>
        <taxon>Caulobacter</taxon>
    </lineage>
</organism>
<comment type="caution">
    <text evidence="1">The sequence shown here is derived from an EMBL/GenBank/DDBJ whole genome shotgun (WGS) entry which is preliminary data.</text>
</comment>
<protein>
    <submittedName>
        <fullName evidence="1">AraC-like DNA-binding protein</fullName>
    </submittedName>
</protein>